<feature type="non-terminal residue" evidence="7">
    <location>
        <position position="1"/>
    </location>
</feature>
<dbReference type="InterPro" id="IPR000960">
    <property type="entry name" value="Flavin_mOase"/>
</dbReference>
<evidence type="ECO:0000256" key="1">
    <source>
        <dbReference type="ARBA" id="ARBA00001974"/>
    </source>
</evidence>
<dbReference type="GO" id="GO:0050660">
    <property type="term" value="F:flavin adenine dinucleotide binding"/>
    <property type="evidence" value="ECO:0007669"/>
    <property type="project" value="InterPro"/>
</dbReference>
<dbReference type="FunFam" id="3.50.50.60:FF:000023">
    <property type="entry name" value="Dimethylaniline monooxygenase [N-oxide-forming]"/>
    <property type="match status" value="1"/>
</dbReference>
<dbReference type="InterPro" id="IPR036188">
    <property type="entry name" value="FAD/NAD-bd_sf"/>
</dbReference>
<keyword evidence="4" id="KW-0274">FAD</keyword>
<dbReference type="PANTHER" id="PTHR23023">
    <property type="entry name" value="DIMETHYLANILINE MONOOXYGENASE"/>
    <property type="match status" value="1"/>
</dbReference>
<evidence type="ECO:0000256" key="6">
    <source>
        <dbReference type="ARBA" id="ARBA00023002"/>
    </source>
</evidence>
<dbReference type="SUPFAM" id="SSF51905">
    <property type="entry name" value="FAD/NAD(P)-binding domain"/>
    <property type="match status" value="1"/>
</dbReference>
<evidence type="ECO:0000256" key="3">
    <source>
        <dbReference type="ARBA" id="ARBA00022630"/>
    </source>
</evidence>
<reference evidence="7 8" key="1">
    <citation type="submission" date="2018-11" db="EMBL/GenBank/DDBJ databases">
        <authorList>
            <consortium name="Pathogen Informatics"/>
        </authorList>
    </citation>
    <scope>NUCLEOTIDE SEQUENCE [LARGE SCALE GENOMIC DNA]</scope>
</reference>
<evidence type="ECO:0000313" key="8">
    <source>
        <dbReference type="Proteomes" id="UP000271889"/>
    </source>
</evidence>
<keyword evidence="3" id="KW-0285">Flavoprotein</keyword>
<name>A0A3P6RD16_CYLGO</name>
<dbReference type="GO" id="GO:0050661">
    <property type="term" value="F:NADP binding"/>
    <property type="evidence" value="ECO:0007669"/>
    <property type="project" value="InterPro"/>
</dbReference>
<evidence type="ECO:0000256" key="5">
    <source>
        <dbReference type="ARBA" id="ARBA00022857"/>
    </source>
</evidence>
<keyword evidence="6" id="KW-0560">Oxidoreductase</keyword>
<sequence length="224" mass="24778">ASKKIESLSHLHVNVLFRKEERNDGFRTNNGAVETFDGVMVCTGHHTDPYWPNPFPGQEAYTGKLVHSHDYKDHRGYEDQTVVVIGIGNSGADIAVELSKICKKVYLATRSGSWVMNRVWDGGEPADLAYLSRFDHGRFGLTPKHRVLAAHVTINDELPNRIISGTVVIKPNVGSFTKEGVIFEDGTEVPKVDTVIFATGFSFGFPLVEGGQLIPVKDNHVDLY</sequence>
<dbReference type="Pfam" id="PF00743">
    <property type="entry name" value="FMO-like"/>
    <property type="match status" value="1"/>
</dbReference>
<comment type="cofactor">
    <cofactor evidence="1">
        <name>FAD</name>
        <dbReference type="ChEBI" id="CHEBI:57692"/>
    </cofactor>
</comment>
<dbReference type="PRINTS" id="PR00370">
    <property type="entry name" value="FMOXYGENASE"/>
</dbReference>
<proteinExistence type="inferred from homology"/>
<dbReference type="Gene3D" id="3.50.50.60">
    <property type="entry name" value="FAD/NAD(P)-binding domain"/>
    <property type="match status" value="1"/>
</dbReference>
<organism evidence="7 8">
    <name type="scientific">Cylicostephanus goldi</name>
    <name type="common">Nematode worm</name>
    <dbReference type="NCBI Taxonomy" id="71465"/>
    <lineage>
        <taxon>Eukaryota</taxon>
        <taxon>Metazoa</taxon>
        <taxon>Ecdysozoa</taxon>
        <taxon>Nematoda</taxon>
        <taxon>Chromadorea</taxon>
        <taxon>Rhabditida</taxon>
        <taxon>Rhabditina</taxon>
        <taxon>Rhabditomorpha</taxon>
        <taxon>Strongyloidea</taxon>
        <taxon>Strongylidae</taxon>
        <taxon>Cylicostephanus</taxon>
    </lineage>
</organism>
<dbReference type="OrthoDB" id="66881at2759"/>
<evidence type="ECO:0000256" key="2">
    <source>
        <dbReference type="ARBA" id="ARBA00009183"/>
    </source>
</evidence>
<keyword evidence="8" id="KW-1185">Reference proteome</keyword>
<dbReference type="InterPro" id="IPR020946">
    <property type="entry name" value="Flavin_mOase-like"/>
</dbReference>
<dbReference type="Proteomes" id="UP000271889">
    <property type="component" value="Unassembled WGS sequence"/>
</dbReference>
<evidence type="ECO:0000256" key="4">
    <source>
        <dbReference type="ARBA" id="ARBA00022827"/>
    </source>
</evidence>
<accession>A0A3P6RD16</accession>
<gene>
    <name evidence="7" type="ORF">CGOC_LOCUS4318</name>
</gene>
<evidence type="ECO:0000313" key="7">
    <source>
        <dbReference type="EMBL" id="VDK58429.1"/>
    </source>
</evidence>
<dbReference type="AlphaFoldDB" id="A0A3P6RD16"/>
<protein>
    <recommendedName>
        <fullName evidence="9">Flavin-containing monooxygenase</fullName>
    </recommendedName>
</protein>
<evidence type="ECO:0008006" key="9">
    <source>
        <dbReference type="Google" id="ProtNLM"/>
    </source>
</evidence>
<dbReference type="InterPro" id="IPR050346">
    <property type="entry name" value="FMO-like"/>
</dbReference>
<comment type="similarity">
    <text evidence="2">Belongs to the FMO family.</text>
</comment>
<dbReference type="EMBL" id="UYRV01011815">
    <property type="protein sequence ID" value="VDK58429.1"/>
    <property type="molecule type" value="Genomic_DNA"/>
</dbReference>
<feature type="non-terminal residue" evidence="7">
    <location>
        <position position="224"/>
    </location>
</feature>
<dbReference type="GO" id="GO:0004499">
    <property type="term" value="F:N,N-dimethylaniline monooxygenase activity"/>
    <property type="evidence" value="ECO:0007669"/>
    <property type="project" value="InterPro"/>
</dbReference>
<dbReference type="FunFam" id="3.50.50.60:FF:000042">
    <property type="entry name" value="Dimethylaniline monooxygenase [N-oxide-forming]"/>
    <property type="match status" value="1"/>
</dbReference>
<keyword evidence="5" id="KW-0521">NADP</keyword>